<accession>A0ABS2HKR0</accession>
<dbReference type="RefSeq" id="WP_205158689.1">
    <property type="nucleotide sequence ID" value="NZ_JAFEUM010000004.1"/>
</dbReference>
<dbReference type="Pfam" id="PF14534">
    <property type="entry name" value="DUF4440"/>
    <property type="match status" value="1"/>
</dbReference>
<sequence>MDKLIEQEIALHQHHTRTDVATIKRLLDPQFLEVGHSGKTFDLSWVLRHQPNEKPSEVQIHSQDYQAHPLSDTVVMLTYKTAWNDGIGNITRHTKRSSIWVRNGELWQMRYHQGTPCEPFALTRNCSAVTED</sequence>
<feature type="domain" description="DUF4440" evidence="1">
    <location>
        <begin position="5"/>
        <end position="109"/>
    </location>
</feature>
<evidence type="ECO:0000259" key="1">
    <source>
        <dbReference type="Pfam" id="PF14534"/>
    </source>
</evidence>
<dbReference type="Proteomes" id="UP000809621">
    <property type="component" value="Unassembled WGS sequence"/>
</dbReference>
<proteinExistence type="predicted"/>
<keyword evidence="3" id="KW-1185">Reference proteome</keyword>
<dbReference type="InterPro" id="IPR032710">
    <property type="entry name" value="NTF2-like_dom_sf"/>
</dbReference>
<evidence type="ECO:0000313" key="2">
    <source>
        <dbReference type="EMBL" id="MBM7037132.1"/>
    </source>
</evidence>
<organism evidence="2 3">
    <name type="scientific">Vibrio ulleungensis</name>
    <dbReference type="NCBI Taxonomy" id="2807619"/>
    <lineage>
        <taxon>Bacteria</taxon>
        <taxon>Pseudomonadati</taxon>
        <taxon>Pseudomonadota</taxon>
        <taxon>Gammaproteobacteria</taxon>
        <taxon>Vibrionales</taxon>
        <taxon>Vibrionaceae</taxon>
        <taxon>Vibrio</taxon>
    </lineage>
</organism>
<name>A0ABS2HKR0_9VIBR</name>
<dbReference type="EMBL" id="JAFEUM010000004">
    <property type="protein sequence ID" value="MBM7037132.1"/>
    <property type="molecule type" value="Genomic_DNA"/>
</dbReference>
<protein>
    <submittedName>
        <fullName evidence="2">Nuclear transport factor 2 family protein</fullName>
    </submittedName>
</protein>
<dbReference type="Gene3D" id="3.10.450.50">
    <property type="match status" value="1"/>
</dbReference>
<comment type="caution">
    <text evidence="2">The sequence shown here is derived from an EMBL/GenBank/DDBJ whole genome shotgun (WGS) entry which is preliminary data.</text>
</comment>
<reference evidence="2 3" key="1">
    <citation type="submission" date="2021-02" db="EMBL/GenBank/DDBJ databases">
        <authorList>
            <person name="Park J.-S."/>
        </authorList>
    </citation>
    <scope>NUCLEOTIDE SEQUENCE [LARGE SCALE GENOMIC DNA]</scope>
    <source>
        <strain evidence="2 3">188UL20-2</strain>
    </source>
</reference>
<gene>
    <name evidence="2" type="ORF">JQC93_12025</name>
</gene>
<evidence type="ECO:0000313" key="3">
    <source>
        <dbReference type="Proteomes" id="UP000809621"/>
    </source>
</evidence>
<dbReference type="InterPro" id="IPR027843">
    <property type="entry name" value="DUF4440"/>
</dbReference>
<dbReference type="SUPFAM" id="SSF54427">
    <property type="entry name" value="NTF2-like"/>
    <property type="match status" value="1"/>
</dbReference>